<accession>A0ABN1GRQ5</accession>
<keyword evidence="3" id="KW-1185">Reference proteome</keyword>
<proteinExistence type="predicted"/>
<sequence>MIPTDLWRWPLRSPRHLLVTVAIVTALLTGLCLAVSSGRGRPHAGPASGAARPSASASHRAPPASPTRDLSQALDTARRFVTAWAHHPADWREWYGSTARYATDQYAQLLATVDPRTISATRVLGRLRLTDTGTAHTEVAVRTDAGMVSVVLVPATGNSGGWQVQDLRPGAQAVD</sequence>
<evidence type="ECO:0008006" key="4">
    <source>
        <dbReference type="Google" id="ProtNLM"/>
    </source>
</evidence>
<evidence type="ECO:0000313" key="2">
    <source>
        <dbReference type="EMBL" id="GAA0617383.1"/>
    </source>
</evidence>
<name>A0ABN1GRQ5_9ACTN</name>
<feature type="compositionally biased region" description="Low complexity" evidence="1">
    <location>
        <begin position="43"/>
        <end position="62"/>
    </location>
</feature>
<protein>
    <recommendedName>
        <fullName evidence="4">Secreted protein</fullName>
    </recommendedName>
</protein>
<organism evidence="2 3">
    <name type="scientific">Streptomyces crystallinus</name>
    <dbReference type="NCBI Taxonomy" id="68191"/>
    <lineage>
        <taxon>Bacteria</taxon>
        <taxon>Bacillati</taxon>
        <taxon>Actinomycetota</taxon>
        <taxon>Actinomycetes</taxon>
        <taxon>Kitasatosporales</taxon>
        <taxon>Streptomycetaceae</taxon>
        <taxon>Streptomyces</taxon>
    </lineage>
</organism>
<evidence type="ECO:0000256" key="1">
    <source>
        <dbReference type="SAM" id="MobiDB-lite"/>
    </source>
</evidence>
<gene>
    <name evidence="2" type="ORF">GCM10010394_54460</name>
</gene>
<evidence type="ECO:0000313" key="3">
    <source>
        <dbReference type="Proteomes" id="UP001500668"/>
    </source>
</evidence>
<reference evidence="2 3" key="1">
    <citation type="journal article" date="2019" name="Int. J. Syst. Evol. Microbiol.">
        <title>The Global Catalogue of Microorganisms (GCM) 10K type strain sequencing project: providing services to taxonomists for standard genome sequencing and annotation.</title>
        <authorList>
            <consortium name="The Broad Institute Genomics Platform"/>
            <consortium name="The Broad Institute Genome Sequencing Center for Infectious Disease"/>
            <person name="Wu L."/>
            <person name="Ma J."/>
        </authorList>
    </citation>
    <scope>NUCLEOTIDE SEQUENCE [LARGE SCALE GENOMIC DNA]</scope>
    <source>
        <strain evidence="2 3">JCM 5067</strain>
    </source>
</reference>
<comment type="caution">
    <text evidence="2">The sequence shown here is derived from an EMBL/GenBank/DDBJ whole genome shotgun (WGS) entry which is preliminary data.</text>
</comment>
<dbReference type="EMBL" id="BAAACA010000038">
    <property type="protein sequence ID" value="GAA0617383.1"/>
    <property type="molecule type" value="Genomic_DNA"/>
</dbReference>
<feature type="region of interest" description="Disordered" evidence="1">
    <location>
        <begin position="42"/>
        <end position="71"/>
    </location>
</feature>
<dbReference type="Proteomes" id="UP001500668">
    <property type="component" value="Unassembled WGS sequence"/>
</dbReference>